<dbReference type="InterPro" id="IPR029020">
    <property type="entry name" value="Ammonium/urea_transptr"/>
</dbReference>
<keyword evidence="5 8" id="KW-1133">Transmembrane helix</keyword>
<protein>
    <recommendedName>
        <fullName evidence="8">Ammonium transporter</fullName>
    </recommendedName>
</protein>
<dbReference type="InterPro" id="IPR001905">
    <property type="entry name" value="Ammonium_transpt"/>
</dbReference>
<feature type="domain" description="Ammonium transporter AmtB-like" evidence="9">
    <location>
        <begin position="32"/>
        <end position="425"/>
    </location>
</feature>
<feature type="transmembrane region" description="Helical" evidence="8">
    <location>
        <begin position="176"/>
        <end position="196"/>
    </location>
</feature>
<evidence type="ECO:0000256" key="6">
    <source>
        <dbReference type="ARBA" id="ARBA00023136"/>
    </source>
</evidence>
<dbReference type="PANTHER" id="PTHR11730">
    <property type="entry name" value="AMMONIUM TRANSPORTER"/>
    <property type="match status" value="1"/>
</dbReference>
<dbReference type="PANTHER" id="PTHR11730:SF89">
    <property type="entry name" value="AMMONIUM TRANSPORTER SLL0108-RELATED"/>
    <property type="match status" value="1"/>
</dbReference>
<feature type="transmembrane region" description="Helical" evidence="8">
    <location>
        <begin position="109"/>
        <end position="129"/>
    </location>
</feature>
<evidence type="ECO:0000256" key="1">
    <source>
        <dbReference type="ARBA" id="ARBA00004141"/>
    </source>
</evidence>
<feature type="transmembrane region" description="Helical" evidence="8">
    <location>
        <begin position="136"/>
        <end position="156"/>
    </location>
</feature>
<keyword evidence="11" id="KW-1185">Reference proteome</keyword>
<feature type="transmembrane region" description="Helical" evidence="8">
    <location>
        <begin position="376"/>
        <end position="398"/>
    </location>
</feature>
<feature type="transmembrane region" description="Helical" evidence="8">
    <location>
        <begin position="217"/>
        <end position="233"/>
    </location>
</feature>
<feature type="transmembrane region" description="Helical" evidence="8">
    <location>
        <begin position="282"/>
        <end position="299"/>
    </location>
</feature>
<dbReference type="InterPro" id="IPR018047">
    <property type="entry name" value="Ammonium_transpt_CS"/>
</dbReference>
<keyword evidence="3 8" id="KW-0813">Transport</keyword>
<dbReference type="PROSITE" id="PS01219">
    <property type="entry name" value="AMMONIUM_TRANSP"/>
    <property type="match status" value="1"/>
</dbReference>
<dbReference type="InterPro" id="IPR024041">
    <property type="entry name" value="NH4_transpt_AmtB-like_dom"/>
</dbReference>
<evidence type="ECO:0000256" key="7">
    <source>
        <dbReference type="ARBA" id="ARBA00023177"/>
    </source>
</evidence>
<keyword evidence="7 8" id="KW-0924">Ammonia transport</keyword>
<dbReference type="GO" id="GO:0005886">
    <property type="term" value="C:plasma membrane"/>
    <property type="evidence" value="ECO:0007669"/>
    <property type="project" value="UniProtKB-SubCell"/>
</dbReference>
<dbReference type="GO" id="GO:0008519">
    <property type="term" value="F:ammonium channel activity"/>
    <property type="evidence" value="ECO:0007669"/>
    <property type="project" value="InterPro"/>
</dbReference>
<evidence type="ECO:0000256" key="2">
    <source>
        <dbReference type="ARBA" id="ARBA00005887"/>
    </source>
</evidence>
<feature type="transmembrane region" description="Helical" evidence="8">
    <location>
        <begin position="30"/>
        <end position="48"/>
    </location>
</feature>
<evidence type="ECO:0000256" key="8">
    <source>
        <dbReference type="RuleBase" id="RU362002"/>
    </source>
</evidence>
<comment type="subcellular location">
    <subcellularLocation>
        <location evidence="8">Cell membrane</location>
        <topology evidence="8">Multi-pass membrane protein</topology>
    </subcellularLocation>
    <subcellularLocation>
        <location evidence="1">Membrane</location>
        <topology evidence="1">Multi-pass membrane protein</topology>
    </subcellularLocation>
</comment>
<feature type="transmembrane region" description="Helical" evidence="8">
    <location>
        <begin position="336"/>
        <end position="356"/>
    </location>
</feature>
<dbReference type="SUPFAM" id="SSF111352">
    <property type="entry name" value="Ammonium transporter"/>
    <property type="match status" value="1"/>
</dbReference>
<evidence type="ECO:0000256" key="3">
    <source>
        <dbReference type="ARBA" id="ARBA00022448"/>
    </source>
</evidence>
<dbReference type="RefSeq" id="WP_148870978.1">
    <property type="nucleotide sequence ID" value="NZ_VNIA01000005.1"/>
</dbReference>
<dbReference type="GO" id="GO:0097272">
    <property type="term" value="P:ammonium homeostasis"/>
    <property type="evidence" value="ECO:0007669"/>
    <property type="project" value="TreeGrafter"/>
</dbReference>
<gene>
    <name evidence="10" type="ORF">C7447_10557</name>
</gene>
<reference evidence="10 11" key="1">
    <citation type="submission" date="2019-07" db="EMBL/GenBank/DDBJ databases">
        <title>Genomic Encyclopedia of Type Strains, Phase IV (KMG-IV): sequencing the most valuable type-strain genomes for metagenomic binning, comparative biology and taxonomic classification.</title>
        <authorList>
            <person name="Goeker M."/>
        </authorList>
    </citation>
    <scope>NUCLEOTIDE SEQUENCE [LARGE SCALE GENOMIC DNA]</scope>
    <source>
        <strain evidence="10 11">DSM 18961</strain>
    </source>
</reference>
<evidence type="ECO:0000313" key="10">
    <source>
        <dbReference type="EMBL" id="TYP97044.1"/>
    </source>
</evidence>
<organism evidence="10 11">
    <name type="scientific">Tenacibaculum adriaticum</name>
    <dbReference type="NCBI Taxonomy" id="413713"/>
    <lineage>
        <taxon>Bacteria</taxon>
        <taxon>Pseudomonadati</taxon>
        <taxon>Bacteroidota</taxon>
        <taxon>Flavobacteriia</taxon>
        <taxon>Flavobacteriales</taxon>
        <taxon>Flavobacteriaceae</taxon>
        <taxon>Tenacibaculum</taxon>
    </lineage>
</organism>
<evidence type="ECO:0000256" key="5">
    <source>
        <dbReference type="ARBA" id="ARBA00022989"/>
    </source>
</evidence>
<dbReference type="NCBIfam" id="TIGR00836">
    <property type="entry name" value="amt"/>
    <property type="match status" value="1"/>
</dbReference>
<evidence type="ECO:0000256" key="4">
    <source>
        <dbReference type="ARBA" id="ARBA00022692"/>
    </source>
</evidence>
<dbReference type="Pfam" id="PF00909">
    <property type="entry name" value="Ammonium_transp"/>
    <property type="match status" value="1"/>
</dbReference>
<keyword evidence="4 8" id="KW-0812">Transmembrane</keyword>
<feature type="transmembrane region" description="Helical" evidence="8">
    <location>
        <begin position="69"/>
        <end position="89"/>
    </location>
</feature>
<dbReference type="OrthoDB" id="9814202at2"/>
<proteinExistence type="inferred from homology"/>
<dbReference type="AlphaFoldDB" id="A0A5S5DN19"/>
<evidence type="ECO:0000259" key="9">
    <source>
        <dbReference type="Pfam" id="PF00909"/>
    </source>
</evidence>
<dbReference type="Gene3D" id="1.10.3430.10">
    <property type="entry name" value="Ammonium transporter AmtB like domains"/>
    <property type="match status" value="1"/>
</dbReference>
<comment type="caution">
    <text evidence="10">The sequence shown here is derived from an EMBL/GenBank/DDBJ whole genome shotgun (WGS) entry which is preliminary data.</text>
</comment>
<feature type="transmembrane region" description="Helical" evidence="8">
    <location>
        <begin position="305"/>
        <end position="324"/>
    </location>
</feature>
<name>A0A5S5DN19_9FLAO</name>
<accession>A0A5S5DN19</accession>
<keyword evidence="6 8" id="KW-0472">Membrane</keyword>
<feature type="transmembrane region" description="Helical" evidence="8">
    <location>
        <begin position="253"/>
        <end position="275"/>
    </location>
</feature>
<dbReference type="Proteomes" id="UP000323136">
    <property type="component" value="Unassembled WGS sequence"/>
</dbReference>
<sequence length="436" mass="45736">MITNLLLTITEQEVVQDVAKQIEGIKGDMGMLWMLLAGILVFFMQAGFTLVESGMTRSKNAVNIAMKNLLDICVGSITYWFVGYSLMYGSSDNGVFFWSGLMQGEGADLFFQTMFAATAATIVSGAIAGRTKYSTYAIFSIVMTALIYPIAGGWEWNSGWLNNTEGIMPAEFIDFAGSSIVHSVGGWAALVAAFIVGPRTGKFIDGKVIAIPGHNQIYATLGVFILWLGWFGFNGGSQLAWGGSDAIAASNVVLVTNLAAAAGGLGALITTWIWYGKPNLAQTLNGVLAGLVSITAGCGNMSDSGAILAGLVGGILVVFSIEFIEKKLKIDDAIGASSVHGVAGVWGTIVIGLWGIDGDKGIGLFNGGGGAQLGAQFIGALAYAVWAIILSAIVFLILKNTLGVRVTPEEEEKGLDLVEHGVVAYSGKRNRGESNN</sequence>
<comment type="similarity">
    <text evidence="2 8">Belongs to the ammonia transporter channel (TC 1.A.11.2) family.</text>
</comment>
<dbReference type="EMBL" id="VNIA01000005">
    <property type="protein sequence ID" value="TYP97044.1"/>
    <property type="molecule type" value="Genomic_DNA"/>
</dbReference>
<evidence type="ECO:0000313" key="11">
    <source>
        <dbReference type="Proteomes" id="UP000323136"/>
    </source>
</evidence>